<keyword evidence="7 16" id="KW-0812">Transmembrane</keyword>
<dbReference type="AlphaFoldDB" id="A0A191B607"/>
<reference evidence="17" key="1">
    <citation type="submission" date="2015-06" db="EMBL/GenBank/DDBJ databases">
        <title>Unusual sequence features and gene rearrangements of primitive crabs revealed by three complete mitochondrial genomes of Dromiacea.</title>
        <authorList>
            <person name="Shi G."/>
            <person name="Cui Z."/>
            <person name="Hui M."/>
            <person name="Liu Y."/>
            <person name="Song C."/>
        </authorList>
    </citation>
    <scope>NUCLEOTIDE SEQUENCE</scope>
</reference>
<evidence type="ECO:0000256" key="13">
    <source>
        <dbReference type="ARBA" id="ARBA00023136"/>
    </source>
</evidence>
<comment type="similarity">
    <text evidence="2">Belongs to the complex I subunit 6 family.</text>
</comment>
<evidence type="ECO:0000313" key="17">
    <source>
        <dbReference type="EMBL" id="AMK97175.1"/>
    </source>
</evidence>
<evidence type="ECO:0000256" key="12">
    <source>
        <dbReference type="ARBA" id="ARBA00023128"/>
    </source>
</evidence>
<dbReference type="PANTHER" id="PTHR11435">
    <property type="entry name" value="NADH UBIQUINONE OXIDOREDUCTASE SUBUNIT ND6"/>
    <property type="match status" value="1"/>
</dbReference>
<evidence type="ECO:0000256" key="5">
    <source>
        <dbReference type="ARBA" id="ARBA00022448"/>
    </source>
</evidence>
<evidence type="ECO:0000256" key="3">
    <source>
        <dbReference type="ARBA" id="ARBA00012944"/>
    </source>
</evidence>
<keyword evidence="9" id="KW-0249">Electron transport</keyword>
<evidence type="ECO:0000256" key="9">
    <source>
        <dbReference type="ARBA" id="ARBA00022982"/>
    </source>
</evidence>
<accession>A0A191B607</accession>
<keyword evidence="5" id="KW-0813">Transport</keyword>
<evidence type="ECO:0000256" key="6">
    <source>
        <dbReference type="ARBA" id="ARBA00022660"/>
    </source>
</evidence>
<geneLocation type="mitochondrion" evidence="17"/>
<evidence type="ECO:0000256" key="16">
    <source>
        <dbReference type="SAM" id="Phobius"/>
    </source>
</evidence>
<evidence type="ECO:0000256" key="1">
    <source>
        <dbReference type="ARBA" id="ARBA00004225"/>
    </source>
</evidence>
<evidence type="ECO:0000256" key="14">
    <source>
        <dbReference type="ARBA" id="ARBA00031019"/>
    </source>
</evidence>
<keyword evidence="12 17" id="KW-0496">Mitochondrion</keyword>
<evidence type="ECO:0000256" key="10">
    <source>
        <dbReference type="ARBA" id="ARBA00022989"/>
    </source>
</evidence>
<dbReference type="GO" id="GO:0008137">
    <property type="term" value="F:NADH dehydrogenase (ubiquinone) activity"/>
    <property type="evidence" value="ECO:0007669"/>
    <property type="project" value="UniProtKB-EC"/>
</dbReference>
<feature type="transmembrane region" description="Helical" evidence="16">
    <location>
        <begin position="138"/>
        <end position="161"/>
    </location>
</feature>
<organism evidence="17">
    <name type="scientific">Homola orientalis</name>
    <dbReference type="NCBI Taxonomy" id="1550542"/>
    <lineage>
        <taxon>Eukaryota</taxon>
        <taxon>Metazoa</taxon>
        <taxon>Ecdysozoa</taxon>
        <taxon>Arthropoda</taxon>
        <taxon>Crustacea</taxon>
        <taxon>Multicrustacea</taxon>
        <taxon>Malacostraca</taxon>
        <taxon>Eumalacostraca</taxon>
        <taxon>Eucarida</taxon>
        <taxon>Decapoda</taxon>
        <taxon>Pleocyemata</taxon>
        <taxon>Brachyura</taxon>
        <taxon>Dromiacea</taxon>
        <taxon>Homoloidea</taxon>
        <taxon>Homolidae</taxon>
        <taxon>Homola</taxon>
    </lineage>
</organism>
<dbReference type="InterPro" id="IPR050269">
    <property type="entry name" value="ComplexI_Subunit6"/>
</dbReference>
<evidence type="ECO:0000256" key="2">
    <source>
        <dbReference type="ARBA" id="ARBA00005698"/>
    </source>
</evidence>
<gene>
    <name evidence="17" type="primary">NADH6</name>
</gene>
<keyword evidence="10 16" id="KW-1133">Transmembrane helix</keyword>
<keyword evidence="11" id="KW-0520">NAD</keyword>
<evidence type="ECO:0000256" key="4">
    <source>
        <dbReference type="ARBA" id="ARBA00021095"/>
    </source>
</evidence>
<keyword evidence="8" id="KW-1278">Translocase</keyword>
<evidence type="ECO:0000256" key="7">
    <source>
        <dbReference type="ARBA" id="ARBA00022692"/>
    </source>
</evidence>
<comment type="catalytic activity">
    <reaction evidence="15">
        <text>a ubiquinone + NADH + 5 H(+)(in) = a ubiquinol + NAD(+) + 4 H(+)(out)</text>
        <dbReference type="Rhea" id="RHEA:29091"/>
        <dbReference type="Rhea" id="RHEA-COMP:9565"/>
        <dbReference type="Rhea" id="RHEA-COMP:9566"/>
        <dbReference type="ChEBI" id="CHEBI:15378"/>
        <dbReference type="ChEBI" id="CHEBI:16389"/>
        <dbReference type="ChEBI" id="CHEBI:17976"/>
        <dbReference type="ChEBI" id="CHEBI:57540"/>
        <dbReference type="ChEBI" id="CHEBI:57945"/>
        <dbReference type="EC" id="7.1.1.2"/>
    </reaction>
</comment>
<comment type="subcellular location">
    <subcellularLocation>
        <location evidence="1">Mitochondrion membrane</location>
        <topology evidence="1">Multi-pass membrane protein</topology>
    </subcellularLocation>
</comment>
<name>A0A191B607_9EUCA</name>
<sequence length="171" mass="19806">MSLFMKPKKILMSFLFTRMNHPLSMGLILLLQTILVGISSGLSSTSFWFSYILFLIFLGGMMVLFIYVASLASNSKFSSPLFSSYFMFSFLMTTLMLSYFFFDFMNFPTSNLIPFSSLLMMFYQNKIMLINWIYSPNLMFFTLFIVIYLLLTLLVVVKISYSSLGPMRLTS</sequence>
<dbReference type="GO" id="GO:0031966">
    <property type="term" value="C:mitochondrial membrane"/>
    <property type="evidence" value="ECO:0007669"/>
    <property type="project" value="UniProtKB-SubCell"/>
</dbReference>
<evidence type="ECO:0000256" key="11">
    <source>
        <dbReference type="ARBA" id="ARBA00023027"/>
    </source>
</evidence>
<protein>
    <recommendedName>
        <fullName evidence="4">NADH-ubiquinone oxidoreductase chain 6</fullName>
        <ecNumber evidence="3">7.1.1.2</ecNumber>
    </recommendedName>
    <alternativeName>
        <fullName evidence="14">NADH dehydrogenase subunit 6</fullName>
    </alternativeName>
</protein>
<dbReference type="EMBL" id="KT182071">
    <property type="protein sequence ID" value="AMK97175.1"/>
    <property type="molecule type" value="Genomic_DNA"/>
</dbReference>
<dbReference type="PANTHER" id="PTHR11435:SF1">
    <property type="entry name" value="NADH-UBIQUINONE OXIDOREDUCTASE CHAIN 6"/>
    <property type="match status" value="1"/>
</dbReference>
<evidence type="ECO:0000256" key="8">
    <source>
        <dbReference type="ARBA" id="ARBA00022967"/>
    </source>
</evidence>
<feature type="transmembrane region" description="Helical" evidence="16">
    <location>
        <begin position="81"/>
        <end position="102"/>
    </location>
</feature>
<keyword evidence="6" id="KW-0679">Respiratory chain</keyword>
<dbReference type="EC" id="7.1.1.2" evidence="3"/>
<proteinExistence type="inferred from homology"/>
<keyword evidence="13 16" id="KW-0472">Membrane</keyword>
<evidence type="ECO:0000256" key="15">
    <source>
        <dbReference type="ARBA" id="ARBA00049551"/>
    </source>
</evidence>
<feature type="transmembrane region" description="Helical" evidence="16">
    <location>
        <begin position="51"/>
        <end position="69"/>
    </location>
</feature>